<proteinExistence type="predicted"/>
<evidence type="ECO:0000313" key="3">
    <source>
        <dbReference type="EMBL" id="NEE04378.1"/>
    </source>
</evidence>
<evidence type="ECO:0000259" key="2">
    <source>
        <dbReference type="Pfam" id="PF13649"/>
    </source>
</evidence>
<sequence length="275" mass="29605">MSGPHGVWRGGEAVLQDSYGAMAEFHDLFMVEPWDELRSHVRAAFGGLPAEAIIVEIGAGSGIGTRVIAQETRARVFALEPDLVMRAILTARVADDPELASRVTVVAGAVPADLGRLPERVDGFVCAHMLGHLAESDRRALFAWLATHLSDDGTGLVTVHWPRREVGGSPDETNGANDAGGGNDADGSGGDVVEVRTLGEYEYRARHHAPDRPDESRSSYEVWRGEVMLRRYTFTSAWRIVTTEVISTDLAASLSIEPSGSHVALIRRTADAPDA</sequence>
<dbReference type="Gene3D" id="3.40.50.150">
    <property type="entry name" value="Vaccinia Virus protein VP39"/>
    <property type="match status" value="1"/>
</dbReference>
<dbReference type="InterPro" id="IPR041698">
    <property type="entry name" value="Methyltransf_25"/>
</dbReference>
<feature type="region of interest" description="Disordered" evidence="1">
    <location>
        <begin position="163"/>
        <end position="191"/>
    </location>
</feature>
<keyword evidence="3" id="KW-0808">Transferase</keyword>
<feature type="compositionally biased region" description="Gly residues" evidence="1">
    <location>
        <begin position="178"/>
        <end position="190"/>
    </location>
</feature>
<keyword evidence="4" id="KW-1185">Reference proteome</keyword>
<dbReference type="Proteomes" id="UP000475214">
    <property type="component" value="Unassembled WGS sequence"/>
</dbReference>
<protein>
    <submittedName>
        <fullName evidence="3">Class I SAM-dependent methyltransferase</fullName>
    </submittedName>
</protein>
<dbReference type="SUPFAM" id="SSF53335">
    <property type="entry name" value="S-adenosyl-L-methionine-dependent methyltransferases"/>
    <property type="match status" value="1"/>
</dbReference>
<dbReference type="GO" id="GO:0008168">
    <property type="term" value="F:methyltransferase activity"/>
    <property type="evidence" value="ECO:0007669"/>
    <property type="project" value="UniProtKB-KW"/>
</dbReference>
<keyword evidence="3" id="KW-0489">Methyltransferase</keyword>
<dbReference type="RefSeq" id="WP_163744857.1">
    <property type="nucleotide sequence ID" value="NZ_JAAGOA010000033.1"/>
</dbReference>
<evidence type="ECO:0000256" key="1">
    <source>
        <dbReference type="SAM" id="MobiDB-lite"/>
    </source>
</evidence>
<dbReference type="EMBL" id="JAAGOA010000033">
    <property type="protein sequence ID" value="NEE04378.1"/>
    <property type="molecule type" value="Genomic_DNA"/>
</dbReference>
<reference evidence="3 4" key="1">
    <citation type="submission" date="2020-02" db="EMBL/GenBank/DDBJ databases">
        <authorList>
            <person name="Li X.-J."/>
            <person name="Han X.-M."/>
        </authorList>
    </citation>
    <scope>NUCLEOTIDE SEQUENCE [LARGE SCALE GENOMIC DNA]</scope>
    <source>
        <strain evidence="3 4">CCTCC AB 2017055</strain>
    </source>
</reference>
<evidence type="ECO:0000313" key="4">
    <source>
        <dbReference type="Proteomes" id="UP000475214"/>
    </source>
</evidence>
<name>A0A6L9SI77_9ACTN</name>
<dbReference type="InterPro" id="IPR029063">
    <property type="entry name" value="SAM-dependent_MTases_sf"/>
</dbReference>
<dbReference type="CDD" id="cd02440">
    <property type="entry name" value="AdoMet_MTases"/>
    <property type="match status" value="1"/>
</dbReference>
<dbReference type="AlphaFoldDB" id="A0A6L9SI77"/>
<dbReference type="Pfam" id="PF13649">
    <property type="entry name" value="Methyltransf_25"/>
    <property type="match status" value="1"/>
</dbReference>
<accession>A0A6L9SI77</accession>
<comment type="caution">
    <text evidence="3">The sequence shown here is derived from an EMBL/GenBank/DDBJ whole genome shotgun (WGS) entry which is preliminary data.</text>
</comment>
<gene>
    <name evidence="3" type="ORF">G1H10_29825</name>
</gene>
<feature type="domain" description="Methyltransferase" evidence="2">
    <location>
        <begin position="54"/>
        <end position="153"/>
    </location>
</feature>
<dbReference type="GO" id="GO:0032259">
    <property type="term" value="P:methylation"/>
    <property type="evidence" value="ECO:0007669"/>
    <property type="project" value="UniProtKB-KW"/>
</dbReference>
<organism evidence="3 4">
    <name type="scientific">Phytoactinopolyspora halotolerans</name>
    <dbReference type="NCBI Taxonomy" id="1981512"/>
    <lineage>
        <taxon>Bacteria</taxon>
        <taxon>Bacillati</taxon>
        <taxon>Actinomycetota</taxon>
        <taxon>Actinomycetes</taxon>
        <taxon>Jiangellales</taxon>
        <taxon>Jiangellaceae</taxon>
        <taxon>Phytoactinopolyspora</taxon>
    </lineage>
</organism>